<dbReference type="Proteomes" id="UP001524570">
    <property type="component" value="Unassembled WGS sequence"/>
</dbReference>
<name>A0ABT1TMY5_9GAMM</name>
<accession>A0ABT1TMY5</accession>
<comment type="caution">
    <text evidence="1">The sequence shown here is derived from an EMBL/GenBank/DDBJ whole genome shotgun (WGS) entry which is preliminary data.</text>
</comment>
<evidence type="ECO:0000313" key="2">
    <source>
        <dbReference type="Proteomes" id="UP001524570"/>
    </source>
</evidence>
<sequence>MQITPHTVAEFAQAQQRLLPPGAAWDWPAGSTGNVLLTGMAAELARVEAATQLVLDNAIDTHRPKISSWHISEYRRVANEAIAGVTETMPRKMLAVGSHVGDRCWSAAGPATTFPVDLVQVDHLVTKPLRVGSRVGDRCWSTRGRYVLRVRYYRSVVDPKVLWDALAEFKQAHVFLWFEDITGSGGEVSYA</sequence>
<organism evidence="1 2">
    <name type="scientific">Methylomonas rosea</name>
    <dbReference type="NCBI Taxonomy" id="2952227"/>
    <lineage>
        <taxon>Bacteria</taxon>
        <taxon>Pseudomonadati</taxon>
        <taxon>Pseudomonadota</taxon>
        <taxon>Gammaproteobacteria</taxon>
        <taxon>Methylococcales</taxon>
        <taxon>Methylococcaceae</taxon>
        <taxon>Methylomonas</taxon>
    </lineage>
</organism>
<protein>
    <submittedName>
        <fullName evidence="1">Uncharacterized protein</fullName>
    </submittedName>
</protein>
<dbReference type="RefSeq" id="WP_256605369.1">
    <property type="nucleotide sequence ID" value="NZ_JANIBL010000003.1"/>
</dbReference>
<evidence type="ECO:0000313" key="1">
    <source>
        <dbReference type="EMBL" id="MCQ8116092.1"/>
    </source>
</evidence>
<reference evidence="1 2" key="1">
    <citation type="submission" date="2022-07" db="EMBL/GenBank/DDBJ databases">
        <title>Methylomonas rivi sp. nov., Methylomonas rosea sp. nov., Methylomonas aureus sp. nov. and Methylomonas subterranea sp. nov., four novel methanotrophs isolated from a freshwater creek and the deep terrestrial subsurface.</title>
        <authorList>
            <person name="Abin C."/>
            <person name="Sankaranarayanan K."/>
            <person name="Garner C."/>
            <person name="Sindelar R."/>
            <person name="Kotary K."/>
            <person name="Garner R."/>
            <person name="Barclay S."/>
            <person name="Lawson P."/>
            <person name="Krumholz L."/>
        </authorList>
    </citation>
    <scope>NUCLEOTIDE SEQUENCE [LARGE SCALE GENOMIC DNA]</scope>
    <source>
        <strain evidence="1 2">WSC-7</strain>
    </source>
</reference>
<proteinExistence type="predicted"/>
<keyword evidence="2" id="KW-1185">Reference proteome</keyword>
<gene>
    <name evidence="1" type="ORF">NP589_01565</name>
</gene>
<dbReference type="EMBL" id="JANIBL010000003">
    <property type="protein sequence ID" value="MCQ8116092.1"/>
    <property type="molecule type" value="Genomic_DNA"/>
</dbReference>